<feature type="transmembrane region" description="Helical" evidence="8">
    <location>
        <begin position="102"/>
        <end position="120"/>
    </location>
</feature>
<evidence type="ECO:0000256" key="2">
    <source>
        <dbReference type="ARBA" id="ARBA00004922"/>
    </source>
</evidence>
<comment type="caution">
    <text evidence="9">The sequence shown here is derived from an EMBL/GenBank/DDBJ whole genome shotgun (WGS) entry which is preliminary data.</text>
</comment>
<dbReference type="UniPathway" id="UPA00378"/>
<feature type="transmembrane region" description="Helical" evidence="8">
    <location>
        <begin position="39"/>
        <end position="58"/>
    </location>
</feature>
<proteinExistence type="inferred from homology"/>
<comment type="subcellular location">
    <subcellularLocation>
        <location evidence="1 8">Endoplasmic reticulum membrane</location>
        <topology evidence="1 8">Multi-pass membrane protein</topology>
    </subcellularLocation>
</comment>
<dbReference type="GO" id="GO:0006487">
    <property type="term" value="P:protein N-linked glycosylation"/>
    <property type="evidence" value="ECO:0007669"/>
    <property type="project" value="TreeGrafter"/>
</dbReference>
<evidence type="ECO:0000256" key="3">
    <source>
        <dbReference type="ARBA" id="ARBA00009386"/>
    </source>
</evidence>
<feature type="transmembrane region" description="Helical" evidence="8">
    <location>
        <begin position="64"/>
        <end position="82"/>
    </location>
</feature>
<dbReference type="Pfam" id="PF02109">
    <property type="entry name" value="DAD"/>
    <property type="match status" value="1"/>
</dbReference>
<evidence type="ECO:0000256" key="4">
    <source>
        <dbReference type="ARBA" id="ARBA00022692"/>
    </source>
</evidence>
<evidence type="ECO:0000256" key="5">
    <source>
        <dbReference type="ARBA" id="ARBA00022824"/>
    </source>
</evidence>
<dbReference type="PANTHER" id="PTHR10705">
    <property type="entry name" value="DOLICHYL-DIPHOSPHOOLIGOSACCHARIDE--PROTEIN GLYCOSYLTRANSFERASE SUBUNIT DAD1"/>
    <property type="match status" value="1"/>
</dbReference>
<dbReference type="AlphaFoldDB" id="A0A2T9Y9A8"/>
<organism evidence="9 10">
    <name type="scientific">Smittium simulii</name>
    <dbReference type="NCBI Taxonomy" id="133385"/>
    <lineage>
        <taxon>Eukaryota</taxon>
        <taxon>Fungi</taxon>
        <taxon>Fungi incertae sedis</taxon>
        <taxon>Zoopagomycota</taxon>
        <taxon>Kickxellomycotina</taxon>
        <taxon>Harpellomycetes</taxon>
        <taxon>Harpellales</taxon>
        <taxon>Legeriomycetaceae</taxon>
        <taxon>Smittium</taxon>
    </lineage>
</organism>
<dbReference type="InterPro" id="IPR003038">
    <property type="entry name" value="DAD/Ost2"/>
</dbReference>
<comment type="subunit">
    <text evidence="8">Component of the oligosaccharyltransferase (OST) complex.</text>
</comment>
<dbReference type="GO" id="GO:0008250">
    <property type="term" value="C:oligosaccharyltransferase complex"/>
    <property type="evidence" value="ECO:0007669"/>
    <property type="project" value="InterPro"/>
</dbReference>
<evidence type="ECO:0000313" key="10">
    <source>
        <dbReference type="Proteomes" id="UP000245383"/>
    </source>
</evidence>
<dbReference type="OrthoDB" id="445566at2759"/>
<accession>A0A2T9Y9A8</accession>
<sequence>MASSKSSSEKNTSISHSFMEISQNYIQLTPLHLKVMDSYMILCVALGVIQMLYCILVGTYPYNAFLAGFGSAVASFCLTANLRIKSNPINQHPGSQSPKAVFAEYVFCNFVLHFIVMNFLG</sequence>
<dbReference type="STRING" id="133385.A0A2T9Y9A8"/>
<evidence type="ECO:0000313" key="9">
    <source>
        <dbReference type="EMBL" id="PVU88912.1"/>
    </source>
</evidence>
<comment type="pathway">
    <text evidence="2 8">Protein modification; protein glycosylation.</text>
</comment>
<evidence type="ECO:0000256" key="6">
    <source>
        <dbReference type="ARBA" id="ARBA00022989"/>
    </source>
</evidence>
<dbReference type="PANTHER" id="PTHR10705:SF0">
    <property type="entry name" value="DOLICHYL-DIPHOSPHOOLIGOSACCHARIDE--PROTEIN GLYCOSYLTRANSFERASE SUBUNIT DAD1"/>
    <property type="match status" value="1"/>
</dbReference>
<name>A0A2T9Y9A8_9FUNG</name>
<comment type="function">
    <text evidence="8">Subunit of the oligosaccharyl transferase (OST) complex that catalyzes the initial transfer of a defined glycan (Glc(3)Man(9)GlcNAc(2) in eukaryotes) from the lipid carrier dolichol-pyrophosphate to an asparagine residue within an Asn-X-Ser/Thr consensus motif in nascent polypeptide chains, the first step in protein N-glycosylation. N-glycosylation occurs cotranslationally and the complex associates with the Sec61 complex at the channel-forming translocon complex that mediates protein translocation across the endoplasmic reticulum (ER). All subunits are required for a maximal enzyme activity.</text>
</comment>
<evidence type="ECO:0000256" key="8">
    <source>
        <dbReference type="RuleBase" id="RU361136"/>
    </source>
</evidence>
<comment type="similarity">
    <text evidence="3 8">Belongs to the DAD/OST2 family.</text>
</comment>
<evidence type="ECO:0000256" key="1">
    <source>
        <dbReference type="ARBA" id="ARBA00004477"/>
    </source>
</evidence>
<dbReference type="Proteomes" id="UP000245383">
    <property type="component" value="Unassembled WGS sequence"/>
</dbReference>
<evidence type="ECO:0000256" key="7">
    <source>
        <dbReference type="ARBA" id="ARBA00023136"/>
    </source>
</evidence>
<dbReference type="EMBL" id="MBFR01000351">
    <property type="protein sequence ID" value="PVU88912.1"/>
    <property type="molecule type" value="Genomic_DNA"/>
</dbReference>
<keyword evidence="4 8" id="KW-0812">Transmembrane</keyword>
<keyword evidence="6 8" id="KW-1133">Transmembrane helix</keyword>
<protein>
    <recommendedName>
        <fullName evidence="8">Dolichyl-diphosphooligosaccharide--protein glycosyltransferase subunit OST2</fullName>
        <shortName evidence="8">Oligosaccharyl transferase subunit OST2</shortName>
    </recommendedName>
</protein>
<keyword evidence="7 8" id="KW-0472">Membrane</keyword>
<gene>
    <name evidence="9" type="ORF">BB561_005644</name>
</gene>
<keyword evidence="5 8" id="KW-0256">Endoplasmic reticulum</keyword>
<dbReference type="PIRSF" id="PIRSF005588">
    <property type="entry name" value="DAD"/>
    <property type="match status" value="1"/>
</dbReference>
<reference evidence="9 10" key="1">
    <citation type="journal article" date="2018" name="MBio">
        <title>Comparative Genomics Reveals the Core Gene Toolbox for the Fungus-Insect Symbiosis.</title>
        <authorList>
            <person name="Wang Y."/>
            <person name="Stata M."/>
            <person name="Wang W."/>
            <person name="Stajich J.E."/>
            <person name="White M.M."/>
            <person name="Moncalvo J.M."/>
        </authorList>
    </citation>
    <scope>NUCLEOTIDE SEQUENCE [LARGE SCALE GENOMIC DNA]</scope>
    <source>
        <strain evidence="9 10">SWE-8-4</strain>
    </source>
</reference>
<keyword evidence="10" id="KW-1185">Reference proteome</keyword>